<evidence type="ECO:0000259" key="8">
    <source>
        <dbReference type="SMART" id="SM01007"/>
    </source>
</evidence>
<organism evidence="9 10">
    <name type="scientific">Lucifera butyrica</name>
    <dbReference type="NCBI Taxonomy" id="1351585"/>
    <lineage>
        <taxon>Bacteria</taxon>
        <taxon>Bacillati</taxon>
        <taxon>Bacillota</taxon>
        <taxon>Negativicutes</taxon>
        <taxon>Veillonellales</taxon>
        <taxon>Veillonellaceae</taxon>
        <taxon>Lucifera</taxon>
    </lineage>
</organism>
<dbReference type="SMART" id="SM01007">
    <property type="entry name" value="Aldolase_II"/>
    <property type="match status" value="1"/>
</dbReference>
<dbReference type="OrthoDB" id="9784634at2"/>
<dbReference type="NCBIfam" id="TIGR02624">
    <property type="entry name" value="rhamnu_1P_ald"/>
    <property type="match status" value="1"/>
</dbReference>
<dbReference type="NCBIfam" id="NF002963">
    <property type="entry name" value="PRK03634.1"/>
    <property type="match status" value="1"/>
</dbReference>
<keyword evidence="5 6" id="KW-0684">Rhamnose metabolism</keyword>
<comment type="catalytic activity">
    <reaction evidence="6">
        <text>L-rhamnulose 1-phosphate = (S)-lactaldehyde + dihydroxyacetone phosphate</text>
        <dbReference type="Rhea" id="RHEA:19689"/>
        <dbReference type="ChEBI" id="CHEBI:18041"/>
        <dbReference type="ChEBI" id="CHEBI:57642"/>
        <dbReference type="ChEBI" id="CHEBI:58313"/>
        <dbReference type="EC" id="4.1.2.19"/>
    </reaction>
</comment>
<comment type="cofactor">
    <cofactor evidence="6">
        <name>Zn(2+)</name>
        <dbReference type="ChEBI" id="CHEBI:29105"/>
    </cofactor>
    <text evidence="6">Binds 1 zinc ion per subunit.</text>
</comment>
<dbReference type="InterPro" id="IPR001303">
    <property type="entry name" value="Aldolase_II/adducin_N"/>
</dbReference>
<dbReference type="GO" id="GO:0019301">
    <property type="term" value="P:rhamnose catabolic process"/>
    <property type="evidence" value="ECO:0007669"/>
    <property type="project" value="UniProtKB-UniRule"/>
</dbReference>
<keyword evidence="1 6" id="KW-0963">Cytoplasm</keyword>
<keyword evidence="3 6" id="KW-0862">Zinc</keyword>
<evidence type="ECO:0000256" key="6">
    <source>
        <dbReference type="HAMAP-Rule" id="MF_00770"/>
    </source>
</evidence>
<evidence type="ECO:0000313" key="9">
    <source>
        <dbReference type="EMBL" id="VBB06602.1"/>
    </source>
</evidence>
<dbReference type="GO" id="GO:0005829">
    <property type="term" value="C:cytosol"/>
    <property type="evidence" value="ECO:0007669"/>
    <property type="project" value="TreeGrafter"/>
</dbReference>
<feature type="binding site" evidence="6">
    <location>
        <position position="140"/>
    </location>
    <ligand>
        <name>Zn(2+)</name>
        <dbReference type="ChEBI" id="CHEBI:29105"/>
    </ligand>
</feature>
<dbReference type="AlphaFoldDB" id="A0A498R8J6"/>
<dbReference type="Proteomes" id="UP000277811">
    <property type="component" value="Unassembled WGS sequence"/>
</dbReference>
<gene>
    <name evidence="6" type="primary">rhaD</name>
    <name evidence="9" type="ORF">LUCI_1838</name>
</gene>
<evidence type="ECO:0000256" key="5">
    <source>
        <dbReference type="ARBA" id="ARBA00023308"/>
    </source>
</evidence>
<dbReference type="SUPFAM" id="SSF53639">
    <property type="entry name" value="AraD/HMP-PK domain-like"/>
    <property type="match status" value="1"/>
</dbReference>
<evidence type="ECO:0000256" key="2">
    <source>
        <dbReference type="ARBA" id="ARBA00022723"/>
    </source>
</evidence>
<feature type="binding site" evidence="6">
    <location>
        <position position="142"/>
    </location>
    <ligand>
        <name>Zn(2+)</name>
        <dbReference type="ChEBI" id="CHEBI:29105"/>
    </ligand>
</feature>
<comment type="subcellular location">
    <subcellularLocation>
        <location evidence="6">Cytoplasm</location>
    </subcellularLocation>
</comment>
<dbReference type="PANTHER" id="PTHR22789:SF0">
    <property type="entry name" value="3-OXO-TETRONATE 4-PHOSPHATE DECARBOXYLASE-RELATED"/>
    <property type="match status" value="1"/>
</dbReference>
<evidence type="ECO:0000256" key="7">
    <source>
        <dbReference type="NCBIfam" id="TIGR02624"/>
    </source>
</evidence>
<dbReference type="Gene3D" id="3.40.225.10">
    <property type="entry name" value="Class II aldolase/adducin N-terminal domain"/>
    <property type="match status" value="1"/>
</dbReference>
<dbReference type="InterPro" id="IPR013447">
    <property type="entry name" value="Rhamnulose-1-P_Aldolase"/>
</dbReference>
<feature type="binding site" evidence="6">
    <location>
        <position position="211"/>
    </location>
    <ligand>
        <name>Zn(2+)</name>
        <dbReference type="ChEBI" id="CHEBI:29105"/>
    </ligand>
</feature>
<dbReference type="HAMAP" id="MF_00770">
    <property type="entry name" value="RhaD"/>
    <property type="match status" value="1"/>
</dbReference>
<feature type="domain" description="Class II aldolase/adducin N-terminal" evidence="8">
    <location>
        <begin position="12"/>
        <end position="238"/>
    </location>
</feature>
<feature type="active site" evidence="6">
    <location>
        <position position="117"/>
    </location>
</feature>
<dbReference type="RefSeq" id="WP_122627542.1">
    <property type="nucleotide sequence ID" value="NZ_UPPP01000065.1"/>
</dbReference>
<dbReference type="Pfam" id="PF00596">
    <property type="entry name" value="Aldolase_II"/>
    <property type="match status" value="1"/>
</dbReference>
<dbReference type="GO" id="GO:0019323">
    <property type="term" value="P:pentose catabolic process"/>
    <property type="evidence" value="ECO:0007669"/>
    <property type="project" value="TreeGrafter"/>
</dbReference>
<protein>
    <recommendedName>
        <fullName evidence="6 7">Rhamnulose-1-phosphate aldolase</fullName>
        <ecNumber evidence="6 7">4.1.2.19</ecNumber>
    </recommendedName>
</protein>
<evidence type="ECO:0000256" key="4">
    <source>
        <dbReference type="ARBA" id="ARBA00023239"/>
    </source>
</evidence>
<evidence type="ECO:0000256" key="3">
    <source>
        <dbReference type="ARBA" id="ARBA00022833"/>
    </source>
</evidence>
<evidence type="ECO:0000313" key="10">
    <source>
        <dbReference type="Proteomes" id="UP000277811"/>
    </source>
</evidence>
<dbReference type="InterPro" id="IPR036409">
    <property type="entry name" value="Aldolase_II/adducin_N_sf"/>
</dbReference>
<name>A0A498R8J6_9FIRM</name>
<reference evidence="9 10" key="1">
    <citation type="submission" date="2018-06" db="EMBL/GenBank/DDBJ databases">
        <authorList>
            <person name="Strepis N."/>
        </authorList>
    </citation>
    <scope>NUCLEOTIDE SEQUENCE [LARGE SCALE GENOMIC DNA]</scope>
    <source>
        <strain evidence="9">LUCI</strain>
    </source>
</reference>
<dbReference type="EC" id="4.1.2.19" evidence="6 7"/>
<dbReference type="GO" id="GO:0046872">
    <property type="term" value="F:metal ion binding"/>
    <property type="evidence" value="ECO:0007669"/>
    <property type="project" value="UniProtKB-KW"/>
</dbReference>
<keyword evidence="2 6" id="KW-0479">Metal-binding</keyword>
<dbReference type="UniPathway" id="UPA00541">
    <property type="reaction ID" value="UER00603"/>
</dbReference>
<comment type="function">
    <text evidence="6">Catalyzes the reversible cleavage of L-rhamnulose-1-phosphate to dihydroxyacetone phosphate (DHAP) and L-lactaldehyde.</text>
</comment>
<dbReference type="PANTHER" id="PTHR22789">
    <property type="entry name" value="FUCULOSE PHOSPHATE ALDOLASE"/>
    <property type="match status" value="1"/>
</dbReference>
<keyword evidence="4 6" id="KW-0456">Lyase</keyword>
<dbReference type="EMBL" id="UPPP01000065">
    <property type="protein sequence ID" value="VBB06602.1"/>
    <property type="molecule type" value="Genomic_DNA"/>
</dbReference>
<keyword evidence="10" id="KW-1185">Reference proteome</keyword>
<dbReference type="GO" id="GO:0008994">
    <property type="term" value="F:rhamnulose-1-phosphate aldolase activity"/>
    <property type="evidence" value="ECO:0007669"/>
    <property type="project" value="UniProtKB-UniRule"/>
</dbReference>
<dbReference type="InterPro" id="IPR050197">
    <property type="entry name" value="Aldolase_class_II_sugar_metab"/>
</dbReference>
<comment type="pathway">
    <text evidence="6">Carbohydrate degradation; L-rhamnose degradation; glycerone phosphate from L-rhamnose: step 3/3.</text>
</comment>
<comment type="similarity">
    <text evidence="6">Belongs to the aldolase class II family. RhaD subfamily.</text>
</comment>
<proteinExistence type="inferred from homology"/>
<evidence type="ECO:0000256" key="1">
    <source>
        <dbReference type="ARBA" id="ARBA00022490"/>
    </source>
</evidence>
<sequence>MNGIRHEIPFVQEMMEVTRNMWQKGWDERNGGNISYLLPGTEVKKYMDVSDVKQTLPLPCPVQELAEKYFIVTGTGKYFKNVFANPEENLGVIRIGEDGRTFDIIWGLKNDGRPTSELAAHFMSHTERLKKDPNHRVIIHNHATHVLAMTFVHGLEEKAFTKTLWEMCTECLVVFPDGVGVLPWLVPGTNEIGRATADKMKDCRIVIWPQHGILGAGITMDEAFGLIETVEKAAEIYMLIHAHQGGIKQSITDRQLLALAKAFGVRPRAGVLQA</sequence>
<accession>A0A498R8J6</accession>